<gene>
    <name evidence="2" type="ORF">AAHA92_06144</name>
</gene>
<evidence type="ECO:0000256" key="1">
    <source>
        <dbReference type="SAM" id="MobiDB-lite"/>
    </source>
</evidence>
<organism evidence="2 3">
    <name type="scientific">Salvia divinorum</name>
    <name type="common">Maria pastora</name>
    <name type="synonym">Diviner's sage</name>
    <dbReference type="NCBI Taxonomy" id="28513"/>
    <lineage>
        <taxon>Eukaryota</taxon>
        <taxon>Viridiplantae</taxon>
        <taxon>Streptophyta</taxon>
        <taxon>Embryophyta</taxon>
        <taxon>Tracheophyta</taxon>
        <taxon>Spermatophyta</taxon>
        <taxon>Magnoliopsida</taxon>
        <taxon>eudicotyledons</taxon>
        <taxon>Gunneridae</taxon>
        <taxon>Pentapetalae</taxon>
        <taxon>asterids</taxon>
        <taxon>lamiids</taxon>
        <taxon>Lamiales</taxon>
        <taxon>Lamiaceae</taxon>
        <taxon>Nepetoideae</taxon>
        <taxon>Mentheae</taxon>
        <taxon>Salviinae</taxon>
        <taxon>Salvia</taxon>
        <taxon>Salvia subgen. Calosphace</taxon>
    </lineage>
</organism>
<reference evidence="2 3" key="1">
    <citation type="submission" date="2024-06" db="EMBL/GenBank/DDBJ databases">
        <title>A chromosome level genome sequence of Diviner's sage (Salvia divinorum).</title>
        <authorList>
            <person name="Ford S.A."/>
            <person name="Ro D.-K."/>
            <person name="Ness R.W."/>
            <person name="Phillips M.A."/>
        </authorList>
    </citation>
    <scope>NUCLEOTIDE SEQUENCE [LARGE SCALE GENOMIC DNA]</scope>
    <source>
        <strain evidence="2">SAF-2024a</strain>
        <tissue evidence="2">Leaf</tissue>
    </source>
</reference>
<sequence length="145" mass="15365">MSDGKNVSLPKLGLSDEELSSTTGELSEAVLELAPAALELGSPRRELGTAYGKLGSPSKKLGTGLELAPASRELRPTAEELGLGPSFGVPLGLTDVWGIAIIDVPEDAVVSNMQSTREFWSRFADRQVSISQCFPKDGVFLFKSA</sequence>
<dbReference type="AlphaFoldDB" id="A0ABD1I5L6"/>
<keyword evidence="3" id="KW-1185">Reference proteome</keyword>
<dbReference type="Proteomes" id="UP001567538">
    <property type="component" value="Unassembled WGS sequence"/>
</dbReference>
<protein>
    <submittedName>
        <fullName evidence="2">Uncharacterized protein</fullName>
    </submittedName>
</protein>
<dbReference type="EMBL" id="JBEAFC010000003">
    <property type="protein sequence ID" value="KAL1563712.1"/>
    <property type="molecule type" value="Genomic_DNA"/>
</dbReference>
<feature type="region of interest" description="Disordered" evidence="1">
    <location>
        <begin position="1"/>
        <end position="26"/>
    </location>
</feature>
<name>A0ABD1I5L6_SALDI</name>
<accession>A0ABD1I5L6</accession>
<proteinExistence type="predicted"/>
<comment type="caution">
    <text evidence="2">The sequence shown here is derived from an EMBL/GenBank/DDBJ whole genome shotgun (WGS) entry which is preliminary data.</text>
</comment>
<evidence type="ECO:0000313" key="2">
    <source>
        <dbReference type="EMBL" id="KAL1563712.1"/>
    </source>
</evidence>
<evidence type="ECO:0000313" key="3">
    <source>
        <dbReference type="Proteomes" id="UP001567538"/>
    </source>
</evidence>